<feature type="compositionally biased region" description="Basic and acidic residues" evidence="1">
    <location>
        <begin position="1"/>
        <end position="18"/>
    </location>
</feature>
<dbReference type="EMBL" id="FNDJ01000011">
    <property type="protein sequence ID" value="SDJ63193.1"/>
    <property type="molecule type" value="Genomic_DNA"/>
</dbReference>
<proteinExistence type="predicted"/>
<evidence type="ECO:0000313" key="4">
    <source>
        <dbReference type="Proteomes" id="UP000199202"/>
    </source>
</evidence>
<dbReference type="RefSeq" id="WP_143043860.1">
    <property type="nucleotide sequence ID" value="NZ_FNDJ01000011.1"/>
</dbReference>
<evidence type="ECO:0000256" key="2">
    <source>
        <dbReference type="SAM" id="Phobius"/>
    </source>
</evidence>
<name>A0A1G8VB19_9ACTN</name>
<sequence>MADHDRNVGSRGEEEAPRDPAPAGTGDTGDLPPDDQLSYGEAPDGPTPRSSGYRPGADTIPPGMPGSGGWERESSFRDFFRQKQAQIIGAGLIGLVVGGLLGGGAVLFVSSVVERNEMHAPYRPGQDFFHPVEPSCRTTPTGVHCVAPPLKMPRPVPTFVPEPTRTG</sequence>
<dbReference type="STRING" id="633440.SAMN05421869_111259"/>
<keyword evidence="2" id="KW-0472">Membrane</keyword>
<organism evidence="3 4">
    <name type="scientific">Nonomuraea jiangxiensis</name>
    <dbReference type="NCBI Taxonomy" id="633440"/>
    <lineage>
        <taxon>Bacteria</taxon>
        <taxon>Bacillati</taxon>
        <taxon>Actinomycetota</taxon>
        <taxon>Actinomycetes</taxon>
        <taxon>Streptosporangiales</taxon>
        <taxon>Streptosporangiaceae</taxon>
        <taxon>Nonomuraea</taxon>
    </lineage>
</organism>
<feature type="transmembrane region" description="Helical" evidence="2">
    <location>
        <begin position="87"/>
        <end position="109"/>
    </location>
</feature>
<feature type="compositionally biased region" description="Low complexity" evidence="1">
    <location>
        <begin position="24"/>
        <end position="35"/>
    </location>
</feature>
<reference evidence="3 4" key="1">
    <citation type="submission" date="2016-10" db="EMBL/GenBank/DDBJ databases">
        <authorList>
            <person name="de Groot N.N."/>
        </authorList>
    </citation>
    <scope>NUCLEOTIDE SEQUENCE [LARGE SCALE GENOMIC DNA]</scope>
    <source>
        <strain evidence="3 4">CGMCC 4.6533</strain>
    </source>
</reference>
<evidence type="ECO:0000256" key="1">
    <source>
        <dbReference type="SAM" id="MobiDB-lite"/>
    </source>
</evidence>
<dbReference type="AlphaFoldDB" id="A0A1G8VB19"/>
<accession>A0A1G8VB19</accession>
<feature type="region of interest" description="Disordered" evidence="1">
    <location>
        <begin position="1"/>
        <end position="74"/>
    </location>
</feature>
<keyword evidence="2" id="KW-0812">Transmembrane</keyword>
<evidence type="ECO:0000313" key="3">
    <source>
        <dbReference type="EMBL" id="SDJ63193.1"/>
    </source>
</evidence>
<dbReference type="Proteomes" id="UP000199202">
    <property type="component" value="Unassembled WGS sequence"/>
</dbReference>
<gene>
    <name evidence="3" type="ORF">SAMN05421869_111259</name>
</gene>
<dbReference type="OrthoDB" id="3541595at2"/>
<keyword evidence="2" id="KW-1133">Transmembrane helix</keyword>
<keyword evidence="4" id="KW-1185">Reference proteome</keyword>
<protein>
    <submittedName>
        <fullName evidence="3">Uncharacterized protein</fullName>
    </submittedName>
</protein>